<dbReference type="AlphaFoldDB" id="A0AA86NN48"/>
<evidence type="ECO:0000313" key="3">
    <source>
        <dbReference type="Proteomes" id="UP001642409"/>
    </source>
</evidence>
<name>A0AA86NN48_9EUKA</name>
<keyword evidence="3" id="KW-1185">Reference proteome</keyword>
<protein>
    <submittedName>
        <fullName evidence="2">Hypothetical_protein</fullName>
    </submittedName>
</protein>
<dbReference type="EMBL" id="CATOUU010000245">
    <property type="protein sequence ID" value="CAI9922096.1"/>
    <property type="molecule type" value="Genomic_DNA"/>
</dbReference>
<dbReference type="EMBL" id="CAXDID020000428">
    <property type="protein sequence ID" value="CAL6090498.1"/>
    <property type="molecule type" value="Genomic_DNA"/>
</dbReference>
<evidence type="ECO:0000313" key="1">
    <source>
        <dbReference type="EMBL" id="CAI9922096.1"/>
    </source>
</evidence>
<gene>
    <name evidence="2" type="ORF">HINF_LOCUS65338</name>
    <name evidence="1" type="ORF">HINF_LOCUS9741</name>
</gene>
<proteinExistence type="predicted"/>
<sequence length="135" mass="15750">MRISGGCRTYQFQHSFTLLCGVKTYQHQSLILNLFLQNRFHCISRLHDIQFSNARTEFQLYKQLYSLNELQKDKQSTSVIISVHLVQTNTVLAVRELARGGFGAQNLLRTKVLRTSYACAPWFLRTKNLNWEPKL</sequence>
<comment type="caution">
    <text evidence="1">The sequence shown here is derived from an EMBL/GenBank/DDBJ whole genome shotgun (WGS) entry which is preliminary data.</text>
</comment>
<accession>A0AA86NN48</accession>
<organism evidence="1">
    <name type="scientific">Hexamita inflata</name>
    <dbReference type="NCBI Taxonomy" id="28002"/>
    <lineage>
        <taxon>Eukaryota</taxon>
        <taxon>Metamonada</taxon>
        <taxon>Diplomonadida</taxon>
        <taxon>Hexamitidae</taxon>
        <taxon>Hexamitinae</taxon>
        <taxon>Hexamita</taxon>
    </lineage>
</organism>
<dbReference type="Proteomes" id="UP001642409">
    <property type="component" value="Unassembled WGS sequence"/>
</dbReference>
<evidence type="ECO:0000313" key="2">
    <source>
        <dbReference type="EMBL" id="CAL6090498.1"/>
    </source>
</evidence>
<reference evidence="1" key="1">
    <citation type="submission" date="2023-06" db="EMBL/GenBank/DDBJ databases">
        <authorList>
            <person name="Kurt Z."/>
        </authorList>
    </citation>
    <scope>NUCLEOTIDE SEQUENCE</scope>
</reference>
<reference evidence="2 3" key="2">
    <citation type="submission" date="2024-07" db="EMBL/GenBank/DDBJ databases">
        <authorList>
            <person name="Akdeniz Z."/>
        </authorList>
    </citation>
    <scope>NUCLEOTIDE SEQUENCE [LARGE SCALE GENOMIC DNA]</scope>
</reference>